<accession>A0A9J6ZBY9</accession>
<dbReference type="EMBL" id="CP097899">
    <property type="protein sequence ID" value="URN93603.1"/>
    <property type="molecule type" value="Genomic_DNA"/>
</dbReference>
<name>A0A9J6ZBY9_9BACL</name>
<evidence type="ECO:0000313" key="2">
    <source>
        <dbReference type="Proteomes" id="UP001056756"/>
    </source>
</evidence>
<gene>
    <name evidence="1" type="ORF">NAG76_17470</name>
</gene>
<evidence type="ECO:0000313" key="1">
    <source>
        <dbReference type="EMBL" id="URN93603.1"/>
    </source>
</evidence>
<protein>
    <submittedName>
        <fullName evidence="1">Uncharacterized protein</fullName>
    </submittedName>
</protein>
<reference evidence="1" key="1">
    <citation type="submission" date="2022-05" db="EMBL/GenBank/DDBJ databases">
        <title>Novel bacterial taxa in a minimal lignocellulolytic consortium and its capacity to transform plastics disclosed by genome-resolved metagenomics.</title>
        <authorList>
            <person name="Rodriguez C.A.D."/>
            <person name="Diaz-Garcia L."/>
            <person name="Herrera K."/>
            <person name="Tarazona N.A."/>
            <person name="Sproer C."/>
            <person name="Overmann J."/>
            <person name="Jimenez D.J."/>
        </authorList>
    </citation>
    <scope>NUCLEOTIDE SEQUENCE</scope>
    <source>
        <strain evidence="1">MAG5</strain>
    </source>
</reference>
<sequence>MSEDHQFVLDLDHNEISVNERNQIDQINVTESNFSFQLLNPSRFNKIVFENINNYDSVKILELLQKKEKVKGTSYINFFFPIGENEQDFIDMSNAKKINVHTENDKWSVSQGTVTAGFFNIVVSCLDKTELNELLSVYFRFDNIISYAKIGQTCVYVNIVNVIGITETTKVFSISKRVSLPKVHKFLSEKTTFKPDQQTELAWKISNDNYAVLQPGNIYVSERAKLNQLTVDVNKNTEYQLSVYSGMNHDSASVNVYISPPKIEGFSYDPKTSNVSWSTKYASTITLYTDKKEVLLEQSGTKIITIPANKQIALKVTGYEYSEYVVIQLEGLLKFNQCSFEMNIKTFERFVITAWNWHTTAVNSLTFQFSEETDSFTTLYCASTDLNGSFEYVSKNLLLNSSLFCESKEGAFKLDLESIRGEY</sequence>
<organism evidence="1 2">
    <name type="scientific">Candidatus Pristimantibacillus lignocellulolyticus</name>
    <dbReference type="NCBI Taxonomy" id="2994561"/>
    <lineage>
        <taxon>Bacteria</taxon>
        <taxon>Bacillati</taxon>
        <taxon>Bacillota</taxon>
        <taxon>Bacilli</taxon>
        <taxon>Bacillales</taxon>
        <taxon>Paenibacillaceae</taxon>
        <taxon>Candidatus Pristimantibacillus</taxon>
    </lineage>
</organism>
<dbReference type="AlphaFoldDB" id="A0A9J6ZBY9"/>
<dbReference type="KEGG" id="plig:NAG76_17470"/>
<proteinExistence type="predicted"/>
<dbReference type="Proteomes" id="UP001056756">
    <property type="component" value="Chromosome"/>
</dbReference>